<evidence type="ECO:0000313" key="7">
    <source>
        <dbReference type="Proteomes" id="UP000295070"/>
    </source>
</evidence>
<feature type="compositionally biased region" description="Low complexity" evidence="4">
    <location>
        <begin position="38"/>
        <end position="58"/>
    </location>
</feature>
<comment type="caution">
    <text evidence="6">The sequence shown here is derived from an EMBL/GenBank/DDBJ whole genome shotgun (WGS) entry which is preliminary data.</text>
</comment>
<keyword evidence="7" id="KW-1185">Reference proteome</keyword>
<sequence>MPSNSVYGGAGGRGSRVSVASLEGLRNVLRNETERDAAPATPAAAAPAPAPAAPAATPADDKQTLRGLNGRLSGYLDQVKQLEKENGDLEKQIDDILAKRKTPEVRDWDEVGKPLDNLKQKIKDITKDNAKLLLMIDNTKLANDDFKKKLDDEKKAQKELEKDLKDLKKTAEESKLNRMETQKEIELVKEELALIEQEHKEEVDVLLEKIKNSEVTVEIESKNSNLAEIVDKIRSQYDNLAKKNLKDTEDWYQNKFENIKVVEAQNNEVLNSGKSELKELQKQAQSLDVKGQGLNSKIRSLEEALRSTKVENNQRLSPLNQRILNLQVQLKEVRDQVERHVENNKDLMCVKMKLEAEINNYQQLMQDMTADNESPEFSIEDALDSDQQKPEDKVPKKQ</sequence>
<dbReference type="AlphaFoldDB" id="A0A484BZ57"/>
<dbReference type="Gene3D" id="1.20.5.170">
    <property type="match status" value="1"/>
</dbReference>
<accession>A0A484BZ57</accession>
<evidence type="ECO:0000259" key="5">
    <source>
        <dbReference type="PROSITE" id="PS51842"/>
    </source>
</evidence>
<name>A0A484BZ57_PERFV</name>
<keyword evidence="2 3" id="KW-0175">Coiled coil</keyword>
<organism evidence="6 7">
    <name type="scientific">Perca flavescens</name>
    <name type="common">American yellow perch</name>
    <name type="synonym">Morone flavescens</name>
    <dbReference type="NCBI Taxonomy" id="8167"/>
    <lineage>
        <taxon>Eukaryota</taxon>
        <taxon>Metazoa</taxon>
        <taxon>Chordata</taxon>
        <taxon>Craniata</taxon>
        <taxon>Vertebrata</taxon>
        <taxon>Euteleostomi</taxon>
        <taxon>Actinopterygii</taxon>
        <taxon>Neopterygii</taxon>
        <taxon>Teleostei</taxon>
        <taxon>Neoteleostei</taxon>
        <taxon>Acanthomorphata</taxon>
        <taxon>Eupercaria</taxon>
        <taxon>Perciformes</taxon>
        <taxon>Percoidei</taxon>
        <taxon>Percidae</taxon>
        <taxon>Percinae</taxon>
        <taxon>Perca</taxon>
    </lineage>
</organism>
<evidence type="ECO:0000313" key="6">
    <source>
        <dbReference type="EMBL" id="TDG96285.1"/>
    </source>
</evidence>
<dbReference type="InterPro" id="IPR039008">
    <property type="entry name" value="IF_rod_dom"/>
</dbReference>
<feature type="domain" description="IF rod" evidence="5">
    <location>
        <begin position="61"/>
        <end position="398"/>
    </location>
</feature>
<dbReference type="PRINTS" id="PR01248">
    <property type="entry name" value="TYPE1KERATIN"/>
</dbReference>
<keyword evidence="1" id="KW-0403">Intermediate filament</keyword>
<dbReference type="PROSITE" id="PS51842">
    <property type="entry name" value="IF_ROD_2"/>
    <property type="match status" value="1"/>
</dbReference>
<protein>
    <recommendedName>
        <fullName evidence="5">IF rod domain-containing protein</fullName>
    </recommendedName>
</protein>
<evidence type="ECO:0000256" key="2">
    <source>
        <dbReference type="ARBA" id="ARBA00023054"/>
    </source>
</evidence>
<dbReference type="GO" id="GO:0005198">
    <property type="term" value="F:structural molecule activity"/>
    <property type="evidence" value="ECO:0007669"/>
    <property type="project" value="InterPro"/>
</dbReference>
<proteinExistence type="predicted"/>
<feature type="region of interest" description="Disordered" evidence="4">
    <location>
        <begin position="367"/>
        <end position="398"/>
    </location>
</feature>
<dbReference type="InterPro" id="IPR002957">
    <property type="entry name" value="Keratin_I"/>
</dbReference>
<evidence type="ECO:0000256" key="3">
    <source>
        <dbReference type="SAM" id="Coils"/>
    </source>
</evidence>
<gene>
    <name evidence="6" type="ORF">EPR50_G00238660</name>
</gene>
<dbReference type="SUPFAM" id="SSF64593">
    <property type="entry name" value="Intermediate filament protein, coiled coil region"/>
    <property type="match status" value="2"/>
</dbReference>
<dbReference type="Pfam" id="PF00038">
    <property type="entry name" value="Filament"/>
    <property type="match status" value="1"/>
</dbReference>
<feature type="region of interest" description="Disordered" evidence="4">
    <location>
        <begin position="27"/>
        <end position="67"/>
    </location>
</feature>
<dbReference type="PANTHER" id="PTHR23239:SF358">
    <property type="entry name" value="KERATIN, TYPE I CYTOSKELETAL 18"/>
    <property type="match status" value="1"/>
</dbReference>
<feature type="coiled-coil region" evidence="3">
    <location>
        <begin position="270"/>
        <end position="297"/>
    </location>
</feature>
<evidence type="ECO:0000256" key="1">
    <source>
        <dbReference type="ARBA" id="ARBA00022754"/>
    </source>
</evidence>
<dbReference type="GO" id="GO:0005882">
    <property type="term" value="C:intermediate filament"/>
    <property type="evidence" value="ECO:0007669"/>
    <property type="project" value="UniProtKB-KW"/>
</dbReference>
<evidence type="ECO:0000256" key="4">
    <source>
        <dbReference type="SAM" id="MobiDB-lite"/>
    </source>
</evidence>
<dbReference type="EMBL" id="SCKG01000024">
    <property type="protein sequence ID" value="TDG96285.1"/>
    <property type="molecule type" value="Genomic_DNA"/>
</dbReference>
<dbReference type="Gene3D" id="1.20.5.1160">
    <property type="entry name" value="Vasodilator-stimulated phosphoprotein"/>
    <property type="match status" value="1"/>
</dbReference>
<dbReference type="Gene3D" id="1.20.5.500">
    <property type="entry name" value="Single helix bin"/>
    <property type="match status" value="1"/>
</dbReference>
<dbReference type="Proteomes" id="UP000295070">
    <property type="component" value="Chromosome 24"/>
</dbReference>
<dbReference type="STRING" id="8167.A0A484BZ57"/>
<feature type="compositionally biased region" description="Basic and acidic residues" evidence="4">
    <location>
        <begin position="386"/>
        <end position="398"/>
    </location>
</feature>
<dbReference type="SMART" id="SM01391">
    <property type="entry name" value="Filament"/>
    <property type="match status" value="1"/>
</dbReference>
<reference evidence="6 7" key="1">
    <citation type="submission" date="2019-01" db="EMBL/GenBank/DDBJ databases">
        <title>A chromosome-scale genome assembly of the yellow perch, Perca flavescens.</title>
        <authorList>
            <person name="Feron R."/>
            <person name="Morvezen R."/>
            <person name="Bestin A."/>
            <person name="Haffray P."/>
            <person name="Klopp C."/>
            <person name="Zahm M."/>
            <person name="Cabau C."/>
            <person name="Roques C."/>
            <person name="Donnadieu C."/>
            <person name="Bouchez O."/>
            <person name="Christie M."/>
            <person name="Larson W."/>
            <person name="Guiguen Y."/>
        </authorList>
    </citation>
    <scope>NUCLEOTIDE SEQUENCE [LARGE SCALE GENOMIC DNA]</scope>
    <source>
        <strain evidence="6">YP-PL-M2</strain>
        <tissue evidence="6">Blood</tissue>
    </source>
</reference>
<dbReference type="PANTHER" id="PTHR23239">
    <property type="entry name" value="INTERMEDIATE FILAMENT"/>
    <property type="match status" value="1"/>
</dbReference>